<comment type="function">
    <text evidence="21">Oxidized purine nucleoside triphosphate hydrolase which is a prominent sanitizer of the oxidized nucleotide pool. Catalyzes the hydrolysis of 2-oxo-dATP (2-hydroxy-dATP) into 2-oxo-dAMP. Also has a significant hydrolase activity toward 2-oxo-ATP, 8-oxo-dGTP and 8-oxo-dATP. Through the hydrolysis of oxidized purine nucleoside triphosphates, prevents their incorporation into DNA and the subsequent transversions A:T to C:G and G:C to T:A. Also catalyzes the hydrolysis of methylated purine nucleoside triphosphate preventing their integration into DNA. Through this antimutagenic activity protects cells from oxidative stress.</text>
</comment>
<evidence type="ECO:0000256" key="15">
    <source>
        <dbReference type="ARBA" id="ARBA00030682"/>
    </source>
</evidence>
<evidence type="ECO:0000256" key="3">
    <source>
        <dbReference type="ARBA" id="ARBA00011245"/>
    </source>
</evidence>
<dbReference type="RefSeq" id="WP_345447009.1">
    <property type="nucleotide sequence ID" value="NZ_BAABKK010000001.1"/>
</dbReference>
<evidence type="ECO:0000256" key="2">
    <source>
        <dbReference type="ARBA" id="ARBA00005582"/>
    </source>
</evidence>
<evidence type="ECO:0000256" key="8">
    <source>
        <dbReference type="ARBA" id="ARBA00024459"/>
    </source>
</evidence>
<comment type="cofactor">
    <cofactor evidence="1">
        <name>Mg(2+)</name>
        <dbReference type="ChEBI" id="CHEBI:18420"/>
    </cofactor>
</comment>
<organism evidence="23 24">
    <name type="scientific">Arthrobacter gyeryongensis</name>
    <dbReference type="NCBI Taxonomy" id="1650592"/>
    <lineage>
        <taxon>Bacteria</taxon>
        <taxon>Bacillati</taxon>
        <taxon>Actinomycetota</taxon>
        <taxon>Actinomycetes</taxon>
        <taxon>Micrococcales</taxon>
        <taxon>Micrococcaceae</taxon>
        <taxon>Arthrobacter</taxon>
    </lineage>
</organism>
<protein>
    <recommendedName>
        <fullName evidence="12">Oxidized purine nucleoside triphosphate hydrolase</fullName>
        <ecNumber evidence="11">3.6.1.56</ecNumber>
    </recommendedName>
    <alternativeName>
        <fullName evidence="16">2-hydroxy-dATP diphosphatase</fullName>
    </alternativeName>
    <alternativeName>
        <fullName evidence="15">7,8-dihydro-8-oxoguanine triphosphatase</fullName>
    </alternativeName>
    <alternativeName>
        <fullName evidence="14">8-oxo-dGTPase</fullName>
    </alternativeName>
    <alternativeName>
        <fullName evidence="17">Methylated purine nucleoside triphosphate hydrolase</fullName>
    </alternativeName>
    <alternativeName>
        <fullName evidence="13">Nucleoside diphosphate-linked moiety X motif 1</fullName>
    </alternativeName>
</protein>
<evidence type="ECO:0000256" key="17">
    <source>
        <dbReference type="ARBA" id="ARBA00032071"/>
    </source>
</evidence>
<comment type="catalytic activity">
    <reaction evidence="19">
        <text>O(6)-methyl-dGTP + H2O = O(6)-methyl-dGMP + diphosphate + H(+)</text>
        <dbReference type="Rhea" id="RHEA:67600"/>
        <dbReference type="ChEBI" id="CHEBI:15377"/>
        <dbReference type="ChEBI" id="CHEBI:15378"/>
        <dbReference type="ChEBI" id="CHEBI:33019"/>
        <dbReference type="ChEBI" id="CHEBI:169974"/>
        <dbReference type="ChEBI" id="CHEBI:169975"/>
    </reaction>
    <physiologicalReaction direction="left-to-right" evidence="19">
        <dbReference type="Rhea" id="RHEA:67601"/>
    </physiologicalReaction>
</comment>
<keyword evidence="5" id="KW-0378">Hydrolase</keyword>
<comment type="subunit">
    <text evidence="3">Monomer.</text>
</comment>
<comment type="catalytic activity">
    <reaction evidence="20">
        <text>N(6)-methyl-dATP + H2O = N(6)-methyl-dAMP + diphosphate + H(+)</text>
        <dbReference type="Rhea" id="RHEA:67604"/>
        <dbReference type="ChEBI" id="CHEBI:15377"/>
        <dbReference type="ChEBI" id="CHEBI:15378"/>
        <dbReference type="ChEBI" id="CHEBI:33019"/>
        <dbReference type="ChEBI" id="CHEBI:169976"/>
        <dbReference type="ChEBI" id="CHEBI:172872"/>
    </reaction>
    <physiologicalReaction direction="left-to-right" evidence="20">
        <dbReference type="Rhea" id="RHEA:67605"/>
    </physiologicalReaction>
</comment>
<accession>A0ABP9RZ01</accession>
<dbReference type="Pfam" id="PF00293">
    <property type="entry name" value="NUDIX"/>
    <property type="match status" value="1"/>
</dbReference>
<reference evidence="24" key="1">
    <citation type="journal article" date="2019" name="Int. J. Syst. Evol. Microbiol.">
        <title>The Global Catalogue of Microorganisms (GCM) 10K type strain sequencing project: providing services to taxonomists for standard genome sequencing and annotation.</title>
        <authorList>
            <consortium name="The Broad Institute Genomics Platform"/>
            <consortium name="The Broad Institute Genome Sequencing Center for Infectious Disease"/>
            <person name="Wu L."/>
            <person name="Ma J."/>
        </authorList>
    </citation>
    <scope>NUCLEOTIDE SEQUENCE [LARGE SCALE GENOMIC DNA]</scope>
    <source>
        <strain evidence="24">JCM 18514</strain>
    </source>
</reference>
<dbReference type="PANTHER" id="PTHR43758:SF2">
    <property type="entry name" value="OXIDIZED PURINE NUCLEOSIDE TRIPHOSPHATE HYDROLASE"/>
    <property type="match status" value="1"/>
</dbReference>
<evidence type="ECO:0000256" key="6">
    <source>
        <dbReference type="ARBA" id="ARBA00022842"/>
    </source>
</evidence>
<evidence type="ECO:0000256" key="1">
    <source>
        <dbReference type="ARBA" id="ARBA00001946"/>
    </source>
</evidence>
<comment type="catalytic activity">
    <reaction evidence="8">
        <text>2-oxo-dATP + H2O = 2-oxo-dAMP + diphosphate + H(+)</text>
        <dbReference type="Rhea" id="RHEA:31583"/>
        <dbReference type="ChEBI" id="CHEBI:15377"/>
        <dbReference type="ChEBI" id="CHEBI:15378"/>
        <dbReference type="ChEBI" id="CHEBI:33019"/>
        <dbReference type="ChEBI" id="CHEBI:63212"/>
        <dbReference type="ChEBI" id="CHEBI:77897"/>
        <dbReference type="EC" id="3.6.1.56"/>
    </reaction>
    <physiologicalReaction direction="left-to-right" evidence="8">
        <dbReference type="Rhea" id="RHEA:31584"/>
    </physiologicalReaction>
</comment>
<keyword evidence="24" id="KW-1185">Reference proteome</keyword>
<evidence type="ECO:0000313" key="24">
    <source>
        <dbReference type="Proteomes" id="UP001500200"/>
    </source>
</evidence>
<evidence type="ECO:0000256" key="16">
    <source>
        <dbReference type="ARBA" id="ARBA00031927"/>
    </source>
</evidence>
<evidence type="ECO:0000256" key="5">
    <source>
        <dbReference type="ARBA" id="ARBA00022801"/>
    </source>
</evidence>
<evidence type="ECO:0000256" key="7">
    <source>
        <dbReference type="ARBA" id="ARBA00024448"/>
    </source>
</evidence>
<dbReference type="PRINTS" id="PR01403">
    <property type="entry name" value="8OXTPHPHTASE"/>
</dbReference>
<dbReference type="PROSITE" id="PS51462">
    <property type="entry name" value="NUDIX"/>
    <property type="match status" value="1"/>
</dbReference>
<gene>
    <name evidence="23" type="ORF">GCM10023346_01860</name>
</gene>
<dbReference type="InterPro" id="IPR003563">
    <property type="entry name" value="8ODP"/>
</dbReference>
<evidence type="ECO:0000256" key="18">
    <source>
        <dbReference type="ARBA" id="ARBA00048002"/>
    </source>
</evidence>
<comment type="catalytic activity">
    <reaction evidence="7">
        <text>8-oxo-dATP + H2O = 8-oxo-dAMP + diphosphate + H(+)</text>
        <dbReference type="Rhea" id="RHEA:65396"/>
        <dbReference type="ChEBI" id="CHEBI:15377"/>
        <dbReference type="ChEBI" id="CHEBI:15378"/>
        <dbReference type="ChEBI" id="CHEBI:33019"/>
        <dbReference type="ChEBI" id="CHEBI:71361"/>
        <dbReference type="ChEBI" id="CHEBI:172871"/>
    </reaction>
    <physiologicalReaction direction="left-to-right" evidence="7">
        <dbReference type="Rhea" id="RHEA:65397"/>
    </physiologicalReaction>
</comment>
<dbReference type="EC" id="3.6.1.56" evidence="11"/>
<name>A0ABP9RZ01_9MICC</name>
<dbReference type="Gene3D" id="3.90.79.10">
    <property type="entry name" value="Nucleoside Triphosphate Pyrophosphohydrolase"/>
    <property type="match status" value="1"/>
</dbReference>
<evidence type="ECO:0000256" key="14">
    <source>
        <dbReference type="ARBA" id="ARBA00030634"/>
    </source>
</evidence>
<evidence type="ECO:0000256" key="10">
    <source>
        <dbReference type="ARBA" id="ARBA00024596"/>
    </source>
</evidence>
<dbReference type="SUPFAM" id="SSF55811">
    <property type="entry name" value="Nudix"/>
    <property type="match status" value="1"/>
</dbReference>
<evidence type="ECO:0000256" key="4">
    <source>
        <dbReference type="ARBA" id="ARBA00022723"/>
    </source>
</evidence>
<evidence type="ECO:0000256" key="19">
    <source>
        <dbReference type="ARBA" id="ARBA00048894"/>
    </source>
</evidence>
<evidence type="ECO:0000256" key="12">
    <source>
        <dbReference type="ARBA" id="ARBA00026218"/>
    </source>
</evidence>
<evidence type="ECO:0000256" key="21">
    <source>
        <dbReference type="ARBA" id="ARBA00053094"/>
    </source>
</evidence>
<feature type="domain" description="Nudix hydrolase" evidence="22">
    <location>
        <begin position="2"/>
        <end position="139"/>
    </location>
</feature>
<dbReference type="InterPro" id="IPR015797">
    <property type="entry name" value="NUDIX_hydrolase-like_dom_sf"/>
</dbReference>
<keyword evidence="6" id="KW-0460">Magnesium</keyword>
<evidence type="ECO:0000259" key="22">
    <source>
        <dbReference type="PROSITE" id="PS51462"/>
    </source>
</evidence>
<evidence type="ECO:0000256" key="20">
    <source>
        <dbReference type="ARBA" id="ARBA00049032"/>
    </source>
</evidence>
<comment type="catalytic activity">
    <reaction evidence="9">
        <text>8-oxo-dGTP + H2O = 8-oxo-dGMP + diphosphate + H(+)</text>
        <dbReference type="Rhea" id="RHEA:31575"/>
        <dbReference type="ChEBI" id="CHEBI:15377"/>
        <dbReference type="ChEBI" id="CHEBI:15378"/>
        <dbReference type="ChEBI" id="CHEBI:33019"/>
        <dbReference type="ChEBI" id="CHEBI:63224"/>
        <dbReference type="ChEBI" id="CHEBI:77896"/>
    </reaction>
    <physiologicalReaction direction="left-to-right" evidence="9">
        <dbReference type="Rhea" id="RHEA:31576"/>
    </physiologicalReaction>
</comment>
<comment type="catalytic activity">
    <reaction evidence="10">
        <text>2-oxo-ATP + H2O = 2-oxo-AMP + diphosphate + H(+)</text>
        <dbReference type="Rhea" id="RHEA:67392"/>
        <dbReference type="ChEBI" id="CHEBI:15377"/>
        <dbReference type="ChEBI" id="CHEBI:15378"/>
        <dbReference type="ChEBI" id="CHEBI:33019"/>
        <dbReference type="ChEBI" id="CHEBI:71395"/>
        <dbReference type="ChEBI" id="CHEBI:172878"/>
    </reaction>
    <physiologicalReaction direction="left-to-right" evidence="10">
        <dbReference type="Rhea" id="RHEA:67393"/>
    </physiologicalReaction>
</comment>
<dbReference type="Proteomes" id="UP001500200">
    <property type="component" value="Unassembled WGS sequence"/>
</dbReference>
<evidence type="ECO:0000256" key="11">
    <source>
        <dbReference type="ARBA" id="ARBA00026103"/>
    </source>
</evidence>
<sequence length="167" mass="18199">MTAAHVTLCFLLRDGDAGQEVLLGRKKTGFGTGKIVGVGGHVESGETAAEAVCREVQEEIFVHVEESDLIPAGTVDFVFPAKAEWNMFTTVYLTGRWTGEPAESDEIAPQWYRVEGLPVEQMWADAEHWLPAMISGQRIAVEVVLADDNESVAEVHTGEWLDSGAAR</sequence>
<comment type="caution">
    <text evidence="23">The sequence shown here is derived from an EMBL/GenBank/DDBJ whole genome shotgun (WGS) entry which is preliminary data.</text>
</comment>
<proteinExistence type="inferred from homology"/>
<dbReference type="EMBL" id="BAABKK010000001">
    <property type="protein sequence ID" value="GAA5188812.1"/>
    <property type="molecule type" value="Genomic_DNA"/>
</dbReference>
<dbReference type="CDD" id="cd03427">
    <property type="entry name" value="NUDIX_MTH1_Nudt1"/>
    <property type="match status" value="1"/>
</dbReference>
<evidence type="ECO:0000256" key="13">
    <source>
        <dbReference type="ARBA" id="ARBA00029673"/>
    </source>
</evidence>
<evidence type="ECO:0000256" key="9">
    <source>
        <dbReference type="ARBA" id="ARBA00024486"/>
    </source>
</evidence>
<dbReference type="PANTHER" id="PTHR43758">
    <property type="entry name" value="7,8-DIHYDRO-8-OXOGUANINE TRIPHOSPHATASE"/>
    <property type="match status" value="1"/>
</dbReference>
<keyword evidence="4" id="KW-0479">Metal-binding</keyword>
<evidence type="ECO:0000313" key="23">
    <source>
        <dbReference type="EMBL" id="GAA5188812.1"/>
    </source>
</evidence>
<comment type="catalytic activity">
    <reaction evidence="18">
        <text>N(6)-methyl-ATP + H2O = N(6)-methyl-AMP + diphosphate + H(+)</text>
        <dbReference type="Rhea" id="RHEA:67608"/>
        <dbReference type="ChEBI" id="CHEBI:15377"/>
        <dbReference type="ChEBI" id="CHEBI:15378"/>
        <dbReference type="ChEBI" id="CHEBI:33019"/>
        <dbReference type="ChEBI" id="CHEBI:144842"/>
        <dbReference type="ChEBI" id="CHEBI:172873"/>
    </reaction>
    <physiologicalReaction direction="left-to-right" evidence="18">
        <dbReference type="Rhea" id="RHEA:67609"/>
    </physiologicalReaction>
</comment>
<comment type="similarity">
    <text evidence="2">Belongs to the Nudix hydrolase family.</text>
</comment>
<dbReference type="InterPro" id="IPR000086">
    <property type="entry name" value="NUDIX_hydrolase_dom"/>
</dbReference>